<feature type="transmembrane region" description="Helical" evidence="12">
    <location>
        <begin position="199"/>
        <end position="222"/>
    </location>
</feature>
<feature type="region of interest" description="Disordered" evidence="11">
    <location>
        <begin position="51"/>
        <end position="77"/>
    </location>
</feature>
<evidence type="ECO:0000313" key="13">
    <source>
        <dbReference type="EMBL" id="ALC46756.1"/>
    </source>
</evidence>
<feature type="transmembrane region" description="Helical" evidence="12">
    <location>
        <begin position="859"/>
        <end position="884"/>
    </location>
</feature>
<dbReference type="NCBIfam" id="TIGR00813">
    <property type="entry name" value="sss"/>
    <property type="match status" value="4"/>
</dbReference>
<feature type="transmembrane region" description="Helical" evidence="12">
    <location>
        <begin position="1246"/>
        <end position="1269"/>
    </location>
</feature>
<feature type="transmembrane region" description="Helical" evidence="12">
    <location>
        <begin position="740"/>
        <end position="761"/>
    </location>
</feature>
<feature type="transmembrane region" description="Helical" evidence="12">
    <location>
        <begin position="709"/>
        <end position="728"/>
    </location>
</feature>
<keyword evidence="14" id="KW-1185">Reference proteome</keyword>
<feature type="transmembrane region" description="Helical" evidence="12">
    <location>
        <begin position="1476"/>
        <end position="1498"/>
    </location>
</feature>
<keyword evidence="4" id="KW-1003">Cell membrane</keyword>
<dbReference type="Pfam" id="PF00474">
    <property type="entry name" value="SSF"/>
    <property type="match status" value="4"/>
</dbReference>
<feature type="transmembrane region" description="Helical" evidence="12">
    <location>
        <begin position="1897"/>
        <end position="1919"/>
    </location>
</feature>
<feature type="transmembrane region" description="Helical" evidence="12">
    <location>
        <begin position="1579"/>
        <end position="1603"/>
    </location>
</feature>
<feature type="transmembrane region" description="Helical" evidence="12">
    <location>
        <begin position="1830"/>
        <end position="1851"/>
    </location>
</feature>
<feature type="transmembrane region" description="Helical" evidence="12">
    <location>
        <begin position="274"/>
        <end position="293"/>
    </location>
</feature>
<feature type="transmembrane region" description="Helical" evidence="12">
    <location>
        <begin position="1770"/>
        <end position="1790"/>
    </location>
</feature>
<keyword evidence="7" id="KW-0915">Sodium</keyword>
<feature type="transmembrane region" description="Helical" evidence="12">
    <location>
        <begin position="1131"/>
        <end position="1148"/>
    </location>
</feature>
<comment type="similarity">
    <text evidence="2">Belongs to the sodium:solute symporter (SSF) (TC 2.A.21) family.</text>
</comment>
<evidence type="ECO:0000256" key="11">
    <source>
        <dbReference type="SAM" id="MobiDB-lite"/>
    </source>
</evidence>
<dbReference type="InterPro" id="IPR051163">
    <property type="entry name" value="Sodium:Solute_Symporter_SSF"/>
</dbReference>
<feature type="transmembrane region" description="Helical" evidence="12">
    <location>
        <begin position="243"/>
        <end position="268"/>
    </location>
</feature>
<dbReference type="GO" id="GO:0015293">
    <property type="term" value="F:symporter activity"/>
    <property type="evidence" value="ECO:0007669"/>
    <property type="project" value="TreeGrafter"/>
</dbReference>
<feature type="transmembrane region" description="Helical" evidence="12">
    <location>
        <begin position="1545"/>
        <end position="1567"/>
    </location>
</feature>
<dbReference type="OMA" id="DYIRPLM"/>
<feature type="transmembrane region" description="Helical" evidence="12">
    <location>
        <begin position="1623"/>
        <end position="1644"/>
    </location>
</feature>
<dbReference type="Proteomes" id="UP000494163">
    <property type="component" value="Chromosome 3R"/>
</dbReference>
<feature type="transmembrane region" description="Helical" evidence="12">
    <location>
        <begin position="630"/>
        <end position="652"/>
    </location>
</feature>
<gene>
    <name evidence="13" type="ORF">Dbus_chr3Rg1506</name>
</gene>
<keyword evidence="5 12" id="KW-0812">Transmembrane</keyword>
<dbReference type="STRING" id="30019.A0A0M5J761"/>
<feature type="transmembrane region" description="Helical" evidence="12">
    <location>
        <begin position="1350"/>
        <end position="1370"/>
    </location>
</feature>
<feature type="transmembrane region" description="Helical" evidence="12">
    <location>
        <begin position="1204"/>
        <end position="1225"/>
    </location>
</feature>
<evidence type="ECO:0000256" key="9">
    <source>
        <dbReference type="ARBA" id="ARBA00023136"/>
    </source>
</evidence>
<organism evidence="13 14">
    <name type="scientific">Drosophila busckii</name>
    <name type="common">Fruit fly</name>
    <dbReference type="NCBI Taxonomy" id="30019"/>
    <lineage>
        <taxon>Eukaryota</taxon>
        <taxon>Metazoa</taxon>
        <taxon>Ecdysozoa</taxon>
        <taxon>Arthropoda</taxon>
        <taxon>Hexapoda</taxon>
        <taxon>Insecta</taxon>
        <taxon>Pterygota</taxon>
        <taxon>Neoptera</taxon>
        <taxon>Endopterygota</taxon>
        <taxon>Diptera</taxon>
        <taxon>Brachycera</taxon>
        <taxon>Muscomorpha</taxon>
        <taxon>Ephydroidea</taxon>
        <taxon>Drosophilidae</taxon>
        <taxon>Drosophila</taxon>
    </lineage>
</organism>
<dbReference type="GO" id="GO:0005886">
    <property type="term" value="C:plasma membrane"/>
    <property type="evidence" value="ECO:0007669"/>
    <property type="project" value="UniProtKB-SubCell"/>
</dbReference>
<evidence type="ECO:0000256" key="12">
    <source>
        <dbReference type="SAM" id="Phobius"/>
    </source>
</evidence>
<dbReference type="PROSITE" id="PS50283">
    <property type="entry name" value="NA_SOLUT_SYMP_3"/>
    <property type="match status" value="4"/>
</dbReference>
<feature type="transmembrane region" description="Helical" evidence="12">
    <location>
        <begin position="101"/>
        <end position="123"/>
    </location>
</feature>
<evidence type="ECO:0000256" key="10">
    <source>
        <dbReference type="ARBA" id="ARBA00023201"/>
    </source>
</evidence>
<dbReference type="InterPro" id="IPR038377">
    <property type="entry name" value="Na/Glc_symporter_sf"/>
</dbReference>
<feature type="transmembrane region" description="Helical" evidence="12">
    <location>
        <begin position="524"/>
        <end position="546"/>
    </location>
</feature>
<dbReference type="CDD" id="cd11492">
    <property type="entry name" value="SLC5sbd_NIS-SMVT"/>
    <property type="match status" value="2"/>
</dbReference>
<keyword evidence="3" id="KW-0813">Transport</keyword>
<feature type="transmembrane region" description="Helical" evidence="12">
    <location>
        <begin position="1665"/>
        <end position="1690"/>
    </location>
</feature>
<feature type="transmembrane region" description="Helical" evidence="12">
    <location>
        <begin position="498"/>
        <end position="518"/>
    </location>
</feature>
<keyword evidence="9 12" id="KW-0472">Membrane</keyword>
<feature type="transmembrane region" description="Helical" evidence="12">
    <location>
        <begin position="354"/>
        <end position="373"/>
    </location>
</feature>
<keyword evidence="6 12" id="KW-1133">Transmembrane helix</keyword>
<feature type="transmembrane region" description="Helical" evidence="12">
    <location>
        <begin position="168"/>
        <end position="187"/>
    </location>
</feature>
<dbReference type="Gene3D" id="1.20.1730.10">
    <property type="entry name" value="Sodium/glucose cotransporter"/>
    <property type="match status" value="4"/>
</dbReference>
<keyword evidence="10" id="KW-0739">Sodium transport</keyword>
<evidence type="ECO:0000256" key="8">
    <source>
        <dbReference type="ARBA" id="ARBA00023065"/>
    </source>
</evidence>
<evidence type="ECO:0000256" key="1">
    <source>
        <dbReference type="ARBA" id="ARBA00004651"/>
    </source>
</evidence>
<accession>A0A0M5J761</accession>
<dbReference type="OrthoDB" id="6132759at2759"/>
<evidence type="ECO:0000256" key="5">
    <source>
        <dbReference type="ARBA" id="ARBA00022692"/>
    </source>
</evidence>
<evidence type="ECO:0000256" key="2">
    <source>
        <dbReference type="ARBA" id="ARBA00006434"/>
    </source>
</evidence>
<feature type="transmembrane region" description="Helical" evidence="12">
    <location>
        <begin position="1802"/>
        <end position="1823"/>
    </location>
</feature>
<dbReference type="PANTHER" id="PTHR42985">
    <property type="entry name" value="SODIUM-COUPLED MONOCARBOXYLATE TRANSPORTER"/>
    <property type="match status" value="1"/>
</dbReference>
<feature type="transmembrane region" description="Helical" evidence="12">
    <location>
        <begin position="1376"/>
        <end position="1401"/>
    </location>
</feature>
<feature type="transmembrane region" description="Helical" evidence="12">
    <location>
        <begin position="1303"/>
        <end position="1329"/>
    </location>
</feature>
<feature type="transmembrane region" description="Helical" evidence="12">
    <location>
        <begin position="394"/>
        <end position="420"/>
    </location>
</feature>
<evidence type="ECO:0000256" key="6">
    <source>
        <dbReference type="ARBA" id="ARBA00022989"/>
    </source>
</evidence>
<dbReference type="EMBL" id="CP012526">
    <property type="protein sequence ID" value="ALC46756.1"/>
    <property type="molecule type" value="Genomic_DNA"/>
</dbReference>
<feature type="transmembrane region" description="Helical" evidence="12">
    <location>
        <begin position="1408"/>
        <end position="1429"/>
    </location>
</feature>
<feature type="transmembrane region" description="Helical" evidence="12">
    <location>
        <begin position="963"/>
        <end position="983"/>
    </location>
</feature>
<reference evidence="13 14" key="1">
    <citation type="submission" date="2015-08" db="EMBL/GenBank/DDBJ databases">
        <title>Ancestral chromatin configuration constrains chromatin evolution on differentiating sex chromosomes in Drosophila.</title>
        <authorList>
            <person name="Zhou Q."/>
            <person name="Bachtrog D."/>
        </authorList>
    </citation>
    <scope>NUCLEOTIDE SEQUENCE [LARGE SCALE GENOMIC DNA]</scope>
    <source>
        <tissue evidence="13">Whole larvae</tissue>
    </source>
</reference>
<keyword evidence="8" id="KW-0406">Ion transport</keyword>
<dbReference type="GO" id="GO:0006814">
    <property type="term" value="P:sodium ion transport"/>
    <property type="evidence" value="ECO:0007669"/>
    <property type="project" value="UniProtKB-KW"/>
</dbReference>
<dbReference type="PANTHER" id="PTHR42985:SF5">
    <property type="entry name" value="FI02094P-RELATED"/>
    <property type="match status" value="1"/>
</dbReference>
<feature type="transmembrane region" description="Helical" evidence="12">
    <location>
        <begin position="1725"/>
        <end position="1750"/>
    </location>
</feature>
<evidence type="ECO:0000313" key="14">
    <source>
        <dbReference type="Proteomes" id="UP000494163"/>
    </source>
</evidence>
<evidence type="ECO:0000256" key="4">
    <source>
        <dbReference type="ARBA" id="ARBA00022475"/>
    </source>
</evidence>
<evidence type="ECO:0000256" key="7">
    <source>
        <dbReference type="ARBA" id="ARBA00023053"/>
    </source>
</evidence>
<comment type="subcellular location">
    <subcellularLocation>
        <location evidence="1">Cell membrane</location>
        <topology evidence="1">Multi-pass membrane protein</topology>
    </subcellularLocation>
</comment>
<feature type="transmembrane region" description="Helical" evidence="12">
    <location>
        <begin position="454"/>
        <end position="478"/>
    </location>
</feature>
<protein>
    <submittedName>
        <fullName evidence="13">CG42235</fullName>
    </submittedName>
</protein>
<sequence length="1958" mass="213929">MSTTTTATATSTTAQVLQAATTTTTMTADTASTVGQTMAQTVQTIISSLATPTTTPTTTTSSGTAELTTTTTTTTTKSLTSGTTERLSVKDLSSALQHFGIVDYLVFIAMLVVCAVIGFYFGFIEKKQKSKNGQVPTDDKDAAGAAGVEERRGSEALDYLVGGRKMKVLPVSLSLVASFVSGISLLGTSTEIYVYGTQYAFILITLAISGAISWYIFLPVFCNLQLTSTYEYFELRFSKSVRFVASTLFSITTLIWLPIVIYVPALAFNQVTGINVHIITPLVCIVCIFYTTVGGLKAVVWTDVIQTVIMVGAIFFIVIKGTIDVGGLDVVMQRNRDSGRLEFPALTFDPKVRMSIFGVFLGYMAHSSFQLGCNQIITQRYLSLPNTKAMGQAAIIFIGGLVLLHIICFYNGLLLFASYYDCDPLTTQLAKAKDQLVPMLVMDTLRDFPGVPGMFVAGVFSAALSSLSTGLNSMAAVILEDYIKPLSSKPLSNKQTALIMRLCTVIIGVISVALVFVVERMGTHVMHMCITLLSLCQGPLLTLFIAGLLCPRINSKSALLGAACSAVFICWLCLNAQLSGELYYEPKPVSTAGCDYDFEPLPTSTPANSTVHAAAEASFSFLQQIFHISFMYYTLFATIVGVVCSWLASYLFGRVELADVNTELLAPCMRRFYSNRYASVQLDESMFNIRHVFQLNYFELRYGAGIRNFGSALFIVGIMLWLPVALYVPAITYSQVTGTSIHVITPIVCIICTFYTCVGGLKAVIWTDVIQSFVMYGSILTVCIKGTYDVGGLGVVLQRNNDSGRLNVPDWTWDPTVRLSMLSVIVGGTLHKIQSSDVNQVSIQRFLSLPSYKHAKQSMLLFTLLLIFLLSCCSYMGLVTYAVYHDCDPLSTKRAQASDQLPTLLMMRTLGGLPGLPGLFVSGVFSAALSSLSTGLNSMACVISQDVVRPLLKKPLSERQTSLLLRAIVVFFGLSCIGLVGIVEKLGMVVQLATMTSAVSMGPLLGIYAMGVCLPWINGKSVLTGSLVSFVALGWICFKAQLAQMHGEIRYPKMPVSVAGCDYEYDNATVWRSINEYRLIRSTYFERRFDRRVRIFGSCLFVLMNILWQPICIYVPALTLNQVSGLSVNKIVPITSLLCIVYTSIGGIKGVIWTDVIQGLVMVGSLGFVIIKGTYDLGGLAVVLERNRQFDRLVAPDMTFDPTVRMGFLALFVGGAFFKMQANCINQTAVQRFMTLPNLKAVRQTLVLSLLGFILVMAMCIYVGILAFAEYYHCDPITTGLARAKDQVIPLYVMQNAGAIPGVVGLFVAGVFSAALSSLSTALNSLSAVVLKDFVEPHRKQPLSERQTAFVMRAVVVIFGFISMASVPIVQKLGKIMQLSSTVAAITCGPLLGAFSVGMLLPFVNTQSLLTGITFATSFTAYIVVRAQIALATGQMTFPTKPVSVQDCDYTFELPVNWNATSQAHAQSPSLHEISFLWYTFVGALGTVLCALLATLYFGKQDYFERRFSRRMRLFGASLYVLKAIIWLPIAVYVPALTFNQASGVGVHTITPIVVIICTFYTTVGGVKGVVWTDAVQSVIMYGSLVVIMIKGTWDLGGLDVVWQRNFQGGRLNAPEITMDPTVRLSVFAVFVGGTFLKLQNTSINQAAVQRFMSLPSLKHIKKTLIYFSIGLTLLYLGCVYVGLVAYATYYDCDPMSTGLAGRRDQLVPLLVMRVLGAVPGLPGLFVSAVFSAALSSLSTLLNSLSAVILEDFVKPKMRNKRMTERTVAWTMRLVVVVFGISSIFMVYVVEHLGMVLQLSASLQSSLYGPMLGIFTVGMLMPWVNEKSMFVSSIAAFGIMAWIAVNAQIGIVTGSIQHTKLPVSVEQCDYDFDISRYLNSTAEYEPQQHRSLYHMSFLLYTLTGCLLNVIGSNLASFVFGRQDVYAVDEQLLSPFVQRILRRHKYYAQVELKHVPKAN</sequence>
<proteinExistence type="inferred from homology"/>
<dbReference type="InterPro" id="IPR001734">
    <property type="entry name" value="Na/solute_symporter"/>
</dbReference>
<feature type="transmembrane region" description="Helical" evidence="12">
    <location>
        <begin position="1160"/>
        <end position="1184"/>
    </location>
</feature>
<feature type="transmembrane region" description="Helical" evidence="12">
    <location>
        <begin position="1095"/>
        <end position="1119"/>
    </location>
</feature>
<feature type="transmembrane region" description="Helical" evidence="12">
    <location>
        <begin position="558"/>
        <end position="578"/>
    </location>
</feature>
<feature type="transmembrane region" description="Helical" evidence="12">
    <location>
        <begin position="1519"/>
        <end position="1539"/>
    </location>
</feature>
<feature type="transmembrane region" description="Helical" evidence="12">
    <location>
        <begin position="300"/>
        <end position="319"/>
    </location>
</feature>
<feature type="transmembrane region" description="Helical" evidence="12">
    <location>
        <begin position="995"/>
        <end position="1017"/>
    </location>
</feature>
<name>A0A0M5J761_DROBS</name>
<evidence type="ECO:0000256" key="3">
    <source>
        <dbReference type="ARBA" id="ARBA00022448"/>
    </source>
</evidence>
<feature type="transmembrane region" description="Helical" evidence="12">
    <location>
        <begin position="905"/>
        <end position="929"/>
    </location>
</feature>